<feature type="transmembrane region" description="Helical" evidence="16">
    <location>
        <begin position="20"/>
        <end position="44"/>
    </location>
</feature>
<name>A0ABT2Z1P9_9RHOB</name>
<dbReference type="PANTHER" id="PTHR43047:SF64">
    <property type="entry name" value="HISTIDINE KINASE CONTAINING CHEY-HOMOLOGOUS RECEIVER DOMAIN AND PAS DOMAIN-RELATED"/>
    <property type="match status" value="1"/>
</dbReference>
<evidence type="ECO:0000256" key="12">
    <source>
        <dbReference type="ARBA" id="ARBA00023012"/>
    </source>
</evidence>
<evidence type="ECO:0000256" key="8">
    <source>
        <dbReference type="ARBA" id="ARBA00022692"/>
    </source>
</evidence>
<evidence type="ECO:0000256" key="7">
    <source>
        <dbReference type="ARBA" id="ARBA00022679"/>
    </source>
</evidence>
<sequence>MGFVWRMARFVRACFHNVTLWAASVVILCALVIAFLIQSVVLDLEQHRSAVEDRVLWNISQSEVEMTTLQLAIANSMKTPDAARLTQLRRAFDIFYARVSTVEEGTGFADLRKDPQFALGLAQARKYVATAVRLIDSPNEDLIASLPALEIMTEEVRRYVRQMSLDTVRNRTVFADGIRAQLVTTLLRLGGFAVLLIAALLLSTLFVLRLSRSADQRAQRIGETNSRIEEILSRTNRAVITVDNQGAVLDFNLAAEGMFGLPRGEVLGRALGQVPLDPGIKRAIGRLLSGSPDPDETGEALAESLKYATRADGSQFPVEVSMSVIESPAGRSVLVWVTDITPRLRREQQLNEALERAVAGETAKARMLNVMSHEVRTPLNGLIGALQVLDDTILTARQRKIVGTMNTSSEILLNHVNSVLEISQIDAGNLSSAHEPFDLKEVAQQVVENQIHAARSRENVLVIDDMSGMTMQFLGDAKRIRQILINLVSNANKFTQAGEIRIRLRTGEVGDEAGLARIEVCDTGMGIAEENLERIFEDFVTIDTSYERRTEGTGLGLGLCRRLAAMMDGTLTVESEIGQGSVFRLTLPLVPLGPESASLGAVPSPEGPAAPQVLPRSLKVLLAEDNPINMEILSDMLTSDGHRVYCARDGQEAVERAQARAFDVILMDISMPRQNGVEATKLIREGDGPCKQVPILAVTAHAQQSEIDKFLRAGMTATIVKPVSRARLRQALASPDILSVPGPKDRGALVDRDTLTDLIDALGPERVTRLVTEVDAAVARFADALAGRATERAVADGLSEEAHKLAGAVALVGAAAVREHLVALEHLLAGADGGEAELHAHDPALVATWQATKAAITETLGQADQLRAMRA</sequence>
<evidence type="ECO:0000259" key="20">
    <source>
        <dbReference type="PROSITE" id="PS50894"/>
    </source>
</evidence>
<feature type="modified residue" description="Phosphohistidine" evidence="14">
    <location>
        <position position="803"/>
    </location>
</feature>
<feature type="modified residue" description="4-aspartylphosphate" evidence="15">
    <location>
        <position position="668"/>
    </location>
</feature>
<evidence type="ECO:0000256" key="6">
    <source>
        <dbReference type="ARBA" id="ARBA00022553"/>
    </source>
</evidence>
<evidence type="ECO:0000256" key="14">
    <source>
        <dbReference type="PROSITE-ProRule" id="PRU00110"/>
    </source>
</evidence>
<evidence type="ECO:0000256" key="1">
    <source>
        <dbReference type="ARBA" id="ARBA00000085"/>
    </source>
</evidence>
<keyword evidence="11 16" id="KW-1133">Transmembrane helix</keyword>
<dbReference type="SMART" id="SM00091">
    <property type="entry name" value="PAS"/>
    <property type="match status" value="1"/>
</dbReference>
<dbReference type="SUPFAM" id="SSF55785">
    <property type="entry name" value="PYP-like sensor domain (PAS domain)"/>
    <property type="match status" value="1"/>
</dbReference>
<evidence type="ECO:0000256" key="13">
    <source>
        <dbReference type="ARBA" id="ARBA00023136"/>
    </source>
</evidence>
<dbReference type="NCBIfam" id="TIGR00229">
    <property type="entry name" value="sensory_box"/>
    <property type="match status" value="1"/>
</dbReference>
<dbReference type="Gene3D" id="3.40.50.2300">
    <property type="match status" value="1"/>
</dbReference>
<dbReference type="InterPro" id="IPR000014">
    <property type="entry name" value="PAS"/>
</dbReference>
<dbReference type="CDD" id="cd00130">
    <property type="entry name" value="PAS"/>
    <property type="match status" value="1"/>
</dbReference>
<dbReference type="PROSITE" id="PS50112">
    <property type="entry name" value="PAS"/>
    <property type="match status" value="1"/>
</dbReference>
<feature type="domain" description="HPt" evidence="20">
    <location>
        <begin position="759"/>
        <end position="863"/>
    </location>
</feature>
<dbReference type="SUPFAM" id="SSF52172">
    <property type="entry name" value="CheY-like"/>
    <property type="match status" value="1"/>
</dbReference>
<dbReference type="InterPro" id="IPR036641">
    <property type="entry name" value="HPT_dom_sf"/>
</dbReference>
<comment type="subcellular location">
    <subcellularLocation>
        <location evidence="2">Cell inner membrane</location>
        <topology evidence="2">Multi-pass membrane protein</topology>
    </subcellularLocation>
</comment>
<keyword evidence="6 15" id="KW-0597">Phosphoprotein</keyword>
<dbReference type="EMBL" id="JAOWLA010000008">
    <property type="protein sequence ID" value="MCV2865046.1"/>
    <property type="molecule type" value="Genomic_DNA"/>
</dbReference>
<feature type="domain" description="Response regulatory" evidence="18">
    <location>
        <begin position="619"/>
        <end position="736"/>
    </location>
</feature>
<dbReference type="InterPro" id="IPR008207">
    <property type="entry name" value="Sig_transdc_His_kin_Hpt_dom"/>
</dbReference>
<dbReference type="InterPro" id="IPR003661">
    <property type="entry name" value="HisK_dim/P_dom"/>
</dbReference>
<evidence type="ECO:0000256" key="16">
    <source>
        <dbReference type="SAM" id="Phobius"/>
    </source>
</evidence>
<dbReference type="InterPro" id="IPR001789">
    <property type="entry name" value="Sig_transdc_resp-reg_receiver"/>
</dbReference>
<organism evidence="21 22">
    <name type="scientific">Albidovulum sediminicola</name>
    <dbReference type="NCBI Taxonomy" id="2984331"/>
    <lineage>
        <taxon>Bacteria</taxon>
        <taxon>Pseudomonadati</taxon>
        <taxon>Pseudomonadota</taxon>
        <taxon>Alphaproteobacteria</taxon>
        <taxon>Rhodobacterales</taxon>
        <taxon>Paracoccaceae</taxon>
        <taxon>Albidovulum</taxon>
    </lineage>
</organism>
<dbReference type="SMART" id="SM00387">
    <property type="entry name" value="HATPase_c"/>
    <property type="match status" value="1"/>
</dbReference>
<keyword evidence="10 21" id="KW-0067">ATP-binding</keyword>
<dbReference type="Proteomes" id="UP001652503">
    <property type="component" value="Unassembled WGS sequence"/>
</dbReference>
<evidence type="ECO:0000256" key="5">
    <source>
        <dbReference type="ARBA" id="ARBA00022519"/>
    </source>
</evidence>
<evidence type="ECO:0000256" key="10">
    <source>
        <dbReference type="ARBA" id="ARBA00022840"/>
    </source>
</evidence>
<dbReference type="InterPro" id="IPR036890">
    <property type="entry name" value="HATPase_C_sf"/>
</dbReference>
<evidence type="ECO:0000259" key="19">
    <source>
        <dbReference type="PROSITE" id="PS50112"/>
    </source>
</evidence>
<dbReference type="InterPro" id="IPR004358">
    <property type="entry name" value="Sig_transdc_His_kin-like_C"/>
</dbReference>
<evidence type="ECO:0000256" key="3">
    <source>
        <dbReference type="ARBA" id="ARBA00012438"/>
    </source>
</evidence>
<protein>
    <recommendedName>
        <fullName evidence="3">histidine kinase</fullName>
        <ecNumber evidence="3">2.7.13.3</ecNumber>
    </recommendedName>
</protein>
<keyword evidence="4" id="KW-1003">Cell membrane</keyword>
<keyword evidence="12" id="KW-0902">Two-component regulatory system</keyword>
<keyword evidence="7" id="KW-0808">Transferase</keyword>
<dbReference type="Pfam" id="PF00072">
    <property type="entry name" value="Response_reg"/>
    <property type="match status" value="1"/>
</dbReference>
<evidence type="ECO:0000256" key="4">
    <source>
        <dbReference type="ARBA" id="ARBA00022475"/>
    </source>
</evidence>
<keyword evidence="9" id="KW-0418">Kinase</keyword>
<dbReference type="Gene3D" id="1.20.120.160">
    <property type="entry name" value="HPT domain"/>
    <property type="match status" value="1"/>
</dbReference>
<dbReference type="InterPro" id="IPR005467">
    <property type="entry name" value="His_kinase_dom"/>
</dbReference>
<dbReference type="Pfam" id="PF00512">
    <property type="entry name" value="HisKA"/>
    <property type="match status" value="1"/>
</dbReference>
<keyword evidence="22" id="KW-1185">Reference proteome</keyword>
<reference evidence="21 22" key="1">
    <citation type="submission" date="2022-10" db="EMBL/GenBank/DDBJ databases">
        <title>Defluviimonas sp. nov., isolated from ocean surface water.</title>
        <authorList>
            <person name="He W."/>
            <person name="Wang L."/>
            <person name="Zhang D.-F."/>
        </authorList>
    </citation>
    <scope>NUCLEOTIDE SEQUENCE [LARGE SCALE GENOMIC DNA]</scope>
    <source>
        <strain evidence="21 22">WL0075</strain>
    </source>
</reference>
<comment type="catalytic activity">
    <reaction evidence="1">
        <text>ATP + protein L-histidine = ADP + protein N-phospho-L-histidine.</text>
        <dbReference type="EC" id="2.7.13.3"/>
    </reaction>
</comment>
<evidence type="ECO:0000256" key="9">
    <source>
        <dbReference type="ARBA" id="ARBA00022777"/>
    </source>
</evidence>
<keyword evidence="13 16" id="KW-0472">Membrane</keyword>
<dbReference type="PANTHER" id="PTHR43047">
    <property type="entry name" value="TWO-COMPONENT HISTIDINE PROTEIN KINASE"/>
    <property type="match status" value="1"/>
</dbReference>
<dbReference type="PROSITE" id="PS50894">
    <property type="entry name" value="HPT"/>
    <property type="match status" value="1"/>
</dbReference>
<dbReference type="SMART" id="SM00448">
    <property type="entry name" value="REC"/>
    <property type="match status" value="1"/>
</dbReference>
<dbReference type="SUPFAM" id="SSF55874">
    <property type="entry name" value="ATPase domain of HSP90 chaperone/DNA topoisomerase II/histidine kinase"/>
    <property type="match status" value="1"/>
</dbReference>
<gene>
    <name evidence="21" type="ORF">OE647_09895</name>
</gene>
<feature type="domain" description="PAS" evidence="19">
    <location>
        <begin position="224"/>
        <end position="271"/>
    </location>
</feature>
<feature type="domain" description="Histidine kinase" evidence="17">
    <location>
        <begin position="370"/>
        <end position="591"/>
    </location>
</feature>
<dbReference type="PROSITE" id="PS50109">
    <property type="entry name" value="HIS_KIN"/>
    <property type="match status" value="1"/>
</dbReference>
<dbReference type="CDD" id="cd16922">
    <property type="entry name" value="HATPase_EvgS-ArcB-TorS-like"/>
    <property type="match status" value="1"/>
</dbReference>
<dbReference type="CDD" id="cd00082">
    <property type="entry name" value="HisKA"/>
    <property type="match status" value="1"/>
</dbReference>
<feature type="transmembrane region" description="Helical" evidence="16">
    <location>
        <begin position="186"/>
        <end position="208"/>
    </location>
</feature>
<keyword evidence="10 21" id="KW-0547">Nucleotide-binding</keyword>
<dbReference type="Pfam" id="PF02518">
    <property type="entry name" value="HATPase_c"/>
    <property type="match status" value="1"/>
</dbReference>
<dbReference type="SMART" id="SM00388">
    <property type="entry name" value="HisKA"/>
    <property type="match status" value="1"/>
</dbReference>
<keyword evidence="5" id="KW-0997">Cell inner membrane</keyword>
<accession>A0ABT2Z1P9</accession>
<evidence type="ECO:0000256" key="15">
    <source>
        <dbReference type="PROSITE-ProRule" id="PRU00169"/>
    </source>
</evidence>
<evidence type="ECO:0000259" key="18">
    <source>
        <dbReference type="PROSITE" id="PS50110"/>
    </source>
</evidence>
<comment type="caution">
    <text evidence="21">The sequence shown here is derived from an EMBL/GenBank/DDBJ whole genome shotgun (WGS) entry which is preliminary data.</text>
</comment>
<dbReference type="GO" id="GO:0005524">
    <property type="term" value="F:ATP binding"/>
    <property type="evidence" value="ECO:0007669"/>
    <property type="project" value="UniProtKB-KW"/>
</dbReference>
<dbReference type="Pfam" id="PF13426">
    <property type="entry name" value="PAS_9"/>
    <property type="match status" value="1"/>
</dbReference>
<dbReference type="InterPro" id="IPR003594">
    <property type="entry name" value="HATPase_dom"/>
</dbReference>
<dbReference type="Gene3D" id="3.30.565.10">
    <property type="entry name" value="Histidine kinase-like ATPase, C-terminal domain"/>
    <property type="match status" value="1"/>
</dbReference>
<dbReference type="InterPro" id="IPR036097">
    <property type="entry name" value="HisK_dim/P_sf"/>
</dbReference>
<dbReference type="EC" id="2.7.13.3" evidence="3"/>
<evidence type="ECO:0000259" key="17">
    <source>
        <dbReference type="PROSITE" id="PS50109"/>
    </source>
</evidence>
<evidence type="ECO:0000256" key="11">
    <source>
        <dbReference type="ARBA" id="ARBA00022989"/>
    </source>
</evidence>
<evidence type="ECO:0000313" key="22">
    <source>
        <dbReference type="Proteomes" id="UP001652503"/>
    </source>
</evidence>
<dbReference type="PROSITE" id="PS50110">
    <property type="entry name" value="RESPONSE_REGULATORY"/>
    <property type="match status" value="1"/>
</dbReference>
<dbReference type="SUPFAM" id="SSF47384">
    <property type="entry name" value="Homodimeric domain of signal transducing histidine kinase"/>
    <property type="match status" value="1"/>
</dbReference>
<proteinExistence type="predicted"/>
<dbReference type="Gene3D" id="1.10.287.130">
    <property type="match status" value="1"/>
</dbReference>
<dbReference type="InterPro" id="IPR035965">
    <property type="entry name" value="PAS-like_dom_sf"/>
</dbReference>
<keyword evidence="8 16" id="KW-0812">Transmembrane</keyword>
<evidence type="ECO:0000256" key="2">
    <source>
        <dbReference type="ARBA" id="ARBA00004429"/>
    </source>
</evidence>
<dbReference type="SUPFAM" id="SSF47226">
    <property type="entry name" value="Histidine-containing phosphotransfer domain, HPT domain"/>
    <property type="match status" value="1"/>
</dbReference>
<dbReference type="PRINTS" id="PR00344">
    <property type="entry name" value="BCTRLSENSOR"/>
</dbReference>
<evidence type="ECO:0000313" key="21">
    <source>
        <dbReference type="EMBL" id="MCV2865046.1"/>
    </source>
</evidence>
<dbReference type="CDD" id="cd17546">
    <property type="entry name" value="REC_hyHK_CKI1_RcsC-like"/>
    <property type="match status" value="1"/>
</dbReference>
<dbReference type="Gene3D" id="3.30.450.20">
    <property type="entry name" value="PAS domain"/>
    <property type="match status" value="1"/>
</dbReference>
<dbReference type="InterPro" id="IPR011006">
    <property type="entry name" value="CheY-like_superfamily"/>
</dbReference>